<feature type="compositionally biased region" description="Polar residues" evidence="3">
    <location>
        <begin position="361"/>
        <end position="370"/>
    </location>
</feature>
<dbReference type="Proteomes" id="UP001530377">
    <property type="component" value="Unassembled WGS sequence"/>
</dbReference>
<feature type="region of interest" description="Disordered" evidence="3">
    <location>
        <begin position="1"/>
        <end position="69"/>
    </location>
</feature>
<organism evidence="5 6">
    <name type="scientific">Cyclostephanos tholiformis</name>
    <dbReference type="NCBI Taxonomy" id="382380"/>
    <lineage>
        <taxon>Eukaryota</taxon>
        <taxon>Sar</taxon>
        <taxon>Stramenopiles</taxon>
        <taxon>Ochrophyta</taxon>
        <taxon>Bacillariophyta</taxon>
        <taxon>Coscinodiscophyceae</taxon>
        <taxon>Thalassiosirophycidae</taxon>
        <taxon>Stephanodiscales</taxon>
        <taxon>Stephanodiscaceae</taxon>
        <taxon>Cyclostephanos</taxon>
    </lineage>
</organism>
<dbReference type="CDD" id="cd00105">
    <property type="entry name" value="KH-I"/>
    <property type="match status" value="1"/>
</dbReference>
<feature type="compositionally biased region" description="Polar residues" evidence="3">
    <location>
        <begin position="814"/>
        <end position="829"/>
    </location>
</feature>
<dbReference type="SMART" id="SM00322">
    <property type="entry name" value="KH"/>
    <property type="match status" value="2"/>
</dbReference>
<keyword evidence="1" id="KW-0677">Repeat</keyword>
<proteinExistence type="predicted"/>
<dbReference type="Gene3D" id="3.30.1370.10">
    <property type="entry name" value="K Homology domain, type 1"/>
    <property type="match status" value="2"/>
</dbReference>
<evidence type="ECO:0000256" key="3">
    <source>
        <dbReference type="SAM" id="MobiDB-lite"/>
    </source>
</evidence>
<feature type="region of interest" description="Disordered" evidence="3">
    <location>
        <begin position="333"/>
        <end position="370"/>
    </location>
</feature>
<evidence type="ECO:0000259" key="4">
    <source>
        <dbReference type="SMART" id="SM00322"/>
    </source>
</evidence>
<feature type="compositionally biased region" description="Low complexity" evidence="3">
    <location>
        <begin position="53"/>
        <end position="63"/>
    </location>
</feature>
<feature type="compositionally biased region" description="Polar residues" evidence="3">
    <location>
        <begin position="1204"/>
        <end position="1218"/>
    </location>
</feature>
<dbReference type="PROSITE" id="PS50084">
    <property type="entry name" value="KH_TYPE_1"/>
    <property type="match status" value="2"/>
</dbReference>
<evidence type="ECO:0000313" key="6">
    <source>
        <dbReference type="Proteomes" id="UP001530377"/>
    </source>
</evidence>
<dbReference type="GO" id="GO:0003723">
    <property type="term" value="F:RNA binding"/>
    <property type="evidence" value="ECO:0007669"/>
    <property type="project" value="UniProtKB-UniRule"/>
</dbReference>
<dbReference type="EMBL" id="JALLPB020000047">
    <property type="protein sequence ID" value="KAL3823084.1"/>
    <property type="molecule type" value="Genomic_DNA"/>
</dbReference>
<feature type="compositionally biased region" description="Polar residues" evidence="3">
    <location>
        <begin position="499"/>
        <end position="509"/>
    </location>
</feature>
<feature type="compositionally biased region" description="Pro residues" evidence="3">
    <location>
        <begin position="844"/>
        <end position="854"/>
    </location>
</feature>
<feature type="region of interest" description="Disordered" evidence="3">
    <location>
        <begin position="869"/>
        <end position="888"/>
    </location>
</feature>
<feature type="compositionally biased region" description="Basic and acidic residues" evidence="3">
    <location>
        <begin position="511"/>
        <end position="521"/>
    </location>
</feature>
<dbReference type="PANTHER" id="PTHR10288">
    <property type="entry name" value="KH DOMAIN CONTAINING RNA BINDING PROTEIN"/>
    <property type="match status" value="1"/>
</dbReference>
<protein>
    <recommendedName>
        <fullName evidence="4">K Homology domain-containing protein</fullName>
    </recommendedName>
</protein>
<evidence type="ECO:0000256" key="1">
    <source>
        <dbReference type="ARBA" id="ARBA00022737"/>
    </source>
</evidence>
<feature type="compositionally biased region" description="Acidic residues" evidence="3">
    <location>
        <begin position="23"/>
        <end position="37"/>
    </location>
</feature>
<feature type="domain" description="K Homology" evidence="4">
    <location>
        <begin position="902"/>
        <end position="969"/>
    </location>
</feature>
<dbReference type="InterPro" id="IPR004087">
    <property type="entry name" value="KH_dom"/>
</dbReference>
<feature type="compositionally biased region" description="Polar residues" evidence="3">
    <location>
        <begin position="438"/>
        <end position="449"/>
    </location>
</feature>
<feature type="domain" description="K Homology" evidence="4">
    <location>
        <begin position="706"/>
        <end position="777"/>
    </location>
</feature>
<keyword evidence="6" id="KW-1185">Reference proteome</keyword>
<gene>
    <name evidence="5" type="ORF">ACHAXA_011136</name>
</gene>
<dbReference type="InterPro" id="IPR036612">
    <property type="entry name" value="KH_dom_type_1_sf"/>
</dbReference>
<accession>A0ABD3SEV9</accession>
<feature type="region of interest" description="Disordered" evidence="3">
    <location>
        <begin position="684"/>
        <end position="703"/>
    </location>
</feature>
<evidence type="ECO:0000313" key="5">
    <source>
        <dbReference type="EMBL" id="KAL3823084.1"/>
    </source>
</evidence>
<feature type="compositionally biased region" description="Polar residues" evidence="3">
    <location>
        <begin position="684"/>
        <end position="694"/>
    </location>
</feature>
<sequence>MTMGDENQFHPPDPASPVIDLDSSMDDDDDDDDDEDTVVGTCLHCNAPPPPRSSSLGSRSSANPGGGGGGGPCSFASNSVLPSPPSICPPAAARVQVSCDDCRSFICDGCHWCHEFQANHEIRVCDRCDAFYCRGCDEMDQCEDCSEVVCNSCSTLMSCKFCGCGLCEDCATACGRCGIVLCARDAKFAVECDTCRMSYCLVCLASGTKDPCIRCGHRPSKRMEQLVHLRLKSIYKAFKNSGASMGPGSGVIGANLASDVSFSISGKNDGHGKDGGAMGGKYSSALRSLLMDNSSDSTTKDNFSNFDQSIANEVAAVIQTASNTMAMVESNGADYLDGPLRRSRGKRTSSHYLNPGPGGAQNRSSRTSNAAAERFFRKTQAEMEVAAAAAEAEAEAAAAALLAELDDEKACPNATSKKSKQKKKKKKKKGKAKEIAPTEQTVFATSSVADTVKSAEKDGKTSSIQLSKNSKKTTLPRNSSKAHPSIEDDSSDEDMNFEQLVSRTKGSTRPSKKDESSDEKAISPSPTPKPETPPSQEVKATSTAYFDAELAVLLSNDNEVGLEAFLADMKGVPGLGAARKTARKALKRIKEANDISGPSEPEKPHTQIRINLNEPSSNIEVDMKVAKFSAKAASAKQTAGPAPASSPGTAAATSTATATAFNLSNSFPPGGQHEPLLRVVSRTQPNAGNNASRGVTSNSNSVPTSTRAECVMHISPAVVGWVIGKGGSRIRDMMEESGAKIWIDQESMGAKESRVVYVSGKRSSVDSAVRMVKDLVAKAPAAASAAASQGVAPAAVPALASAPTVKSNPVPRSLQASPLLSSTLGSSKEPTSSITSGTSTPAGATPPGPNPVPPTKQLHSSMHGWALPAHGANISASPPPQAAPQSVRFSPKPAAMVDVVSHLVTSELACDPHFVALLIGRRGWTMKNIQAESGANLRIDQSVDPPKIIISGSIVGVKKAEQMVRDVLKYPQAQLTPLLSEDVMFNSVGRPEQLRVGDVQTMPQVALPLLLASTEKFLEEPRKFPTDGATNFPTLYSQYQQHNQSNMTPFRESPAVASMAFILPNDDRLQTQPPPYVNFVDADPNTLTNRQEWGHQSQVHQYSALPPFSNLEVVNRDQYNAHAIPKASLTQQSSLQDHQRPFSVPLQPEQLLSFPPRNLEVGPHIHSPSLQKTPARMNVISGTEISGQSVNGWDSFAPSTSGGTWNQSHFSSIPSAPQQHGFHVPSAPPLSNNPFQLTQNHITPATLTSAYNNRISDDSLMVDNMFASMSAPDNDGDGLLSALNSVSLSGSALQQNENWESKISGWGGEGTSLFLQESRLGDYRDEG</sequence>
<reference evidence="5 6" key="1">
    <citation type="submission" date="2024-10" db="EMBL/GenBank/DDBJ databases">
        <title>Updated reference genomes for cyclostephanoid diatoms.</title>
        <authorList>
            <person name="Roberts W.R."/>
            <person name="Alverson A.J."/>
        </authorList>
    </citation>
    <scope>NUCLEOTIDE SEQUENCE [LARGE SCALE GENOMIC DNA]</scope>
    <source>
        <strain evidence="5 6">AJA228-03</strain>
    </source>
</reference>
<feature type="compositionally biased region" description="Basic residues" evidence="3">
    <location>
        <begin position="417"/>
        <end position="431"/>
    </location>
</feature>
<dbReference type="SUPFAM" id="SSF54791">
    <property type="entry name" value="Eukaryotic type KH-domain (KH-domain type I)"/>
    <property type="match status" value="2"/>
</dbReference>
<evidence type="ECO:0000256" key="2">
    <source>
        <dbReference type="PROSITE-ProRule" id="PRU00117"/>
    </source>
</evidence>
<comment type="caution">
    <text evidence="5">The sequence shown here is derived from an EMBL/GenBank/DDBJ whole genome shotgun (WGS) entry which is preliminary data.</text>
</comment>
<feature type="region of interest" description="Disordered" evidence="3">
    <location>
        <begin position="1204"/>
        <end position="1234"/>
    </location>
</feature>
<keyword evidence="2" id="KW-0694">RNA-binding</keyword>
<dbReference type="InterPro" id="IPR004088">
    <property type="entry name" value="KH_dom_type_1"/>
</dbReference>
<feature type="region of interest" description="Disordered" evidence="3">
    <location>
        <begin position="411"/>
        <end position="541"/>
    </location>
</feature>
<feature type="region of interest" description="Disordered" evidence="3">
    <location>
        <begin position="804"/>
        <end position="860"/>
    </location>
</feature>
<name>A0ABD3SEV9_9STRA</name>
<feature type="compositionally biased region" description="Polar residues" evidence="3">
    <location>
        <begin position="461"/>
        <end position="482"/>
    </location>
</feature>
<feature type="compositionally biased region" description="Low complexity" evidence="3">
    <location>
        <begin position="830"/>
        <end position="843"/>
    </location>
</feature>
<feature type="compositionally biased region" description="Acidic residues" evidence="3">
    <location>
        <begin position="487"/>
        <end position="496"/>
    </location>
</feature>
<dbReference type="Pfam" id="PF00013">
    <property type="entry name" value="KH_1"/>
    <property type="match status" value="2"/>
</dbReference>